<accession>A0A318IMU0</accession>
<sequence length="106" mass="12203">MHDWIHLTGRWGMDTKNPARADLKKALSELFDSPEDDEHPDAWLTCGSENGPLYTVNIFSSGYAIFTVYDDADMRTELQRKEISNINHESGLLLWENLIKENYEGI</sequence>
<comment type="caution">
    <text evidence="1">The sequence shown here is derived from an EMBL/GenBank/DDBJ whole genome shotgun (WGS) entry which is preliminary data.</text>
</comment>
<protein>
    <submittedName>
        <fullName evidence="1">Uncharacterized protein</fullName>
    </submittedName>
</protein>
<dbReference type="OrthoDB" id="6119616at2"/>
<reference evidence="1 2" key="1">
    <citation type="submission" date="2018-05" db="EMBL/GenBank/DDBJ databases">
        <title>Genomic Encyclopedia of Type Strains, Phase IV (KMG-IV): sequencing the most valuable type-strain genomes for metagenomic binning, comparative biology and taxonomic classification.</title>
        <authorList>
            <person name="Goeker M."/>
        </authorList>
    </citation>
    <scope>NUCLEOTIDE SEQUENCE [LARGE SCALE GENOMIC DNA]</scope>
    <source>
        <strain evidence="1 2">DSM 19792</strain>
    </source>
</reference>
<proteinExistence type="predicted"/>
<organism evidence="1 2">
    <name type="scientific">Undibacterium pigrum</name>
    <dbReference type="NCBI Taxonomy" id="401470"/>
    <lineage>
        <taxon>Bacteria</taxon>
        <taxon>Pseudomonadati</taxon>
        <taxon>Pseudomonadota</taxon>
        <taxon>Betaproteobacteria</taxon>
        <taxon>Burkholderiales</taxon>
        <taxon>Oxalobacteraceae</taxon>
        <taxon>Undibacterium</taxon>
    </lineage>
</organism>
<gene>
    <name evidence="1" type="ORF">DFR42_12910</name>
</gene>
<dbReference type="Proteomes" id="UP000247792">
    <property type="component" value="Unassembled WGS sequence"/>
</dbReference>
<dbReference type="AlphaFoldDB" id="A0A318IMU0"/>
<dbReference type="RefSeq" id="WP_110258505.1">
    <property type="nucleotide sequence ID" value="NZ_QJKB01000029.1"/>
</dbReference>
<evidence type="ECO:0000313" key="1">
    <source>
        <dbReference type="EMBL" id="PXX33714.1"/>
    </source>
</evidence>
<evidence type="ECO:0000313" key="2">
    <source>
        <dbReference type="Proteomes" id="UP000247792"/>
    </source>
</evidence>
<dbReference type="EMBL" id="QJKB01000029">
    <property type="protein sequence ID" value="PXX33714.1"/>
    <property type="molecule type" value="Genomic_DNA"/>
</dbReference>
<name>A0A318IMU0_9BURK</name>
<keyword evidence="2" id="KW-1185">Reference proteome</keyword>